<dbReference type="Gene3D" id="3.30.70.2450">
    <property type="match status" value="1"/>
</dbReference>
<dbReference type="EMBL" id="CP003235">
    <property type="protein sequence ID" value="AFC30635.1"/>
    <property type="molecule type" value="Genomic_DNA"/>
</dbReference>
<evidence type="ECO:0000313" key="6">
    <source>
        <dbReference type="Proteomes" id="UP000007523"/>
    </source>
</evidence>
<dbReference type="KEGG" id="pmq:PM3016_3824"/>
<comment type="cofactor">
    <cofactor evidence="1">
        <name>FAD</name>
        <dbReference type="ChEBI" id="CHEBI:57692"/>
    </cofactor>
</comment>
<gene>
    <name evidence="5" type="ORF">PM3016_3824</name>
</gene>
<dbReference type="HOGENOM" id="CLU_009665_20_1_9"/>
<dbReference type="PANTHER" id="PTHR43004:SF19">
    <property type="entry name" value="BINDING MONOOXYGENASE, PUTATIVE (JCVI)-RELATED"/>
    <property type="match status" value="1"/>
</dbReference>
<reference evidence="5 6" key="1">
    <citation type="journal article" date="2012" name="J. Bacteriol.">
        <title>Complete Genome Sequence of Paenibacillus mucilaginosus 3016, a Bacterium Functional as Microbial Fertilizer.</title>
        <authorList>
            <person name="Ma M."/>
            <person name="Wang Z."/>
            <person name="Li L."/>
            <person name="Jiang X."/>
            <person name="Guan D."/>
            <person name="Cao F."/>
            <person name="Chen H."/>
            <person name="Wang X."/>
            <person name="Shen D."/>
            <person name="Du B."/>
            <person name="Li J."/>
        </authorList>
    </citation>
    <scope>NUCLEOTIDE SEQUENCE [LARGE SCALE GENOMIC DNA]</scope>
    <source>
        <strain evidence="5 6">3016</strain>
    </source>
</reference>
<dbReference type="InterPro" id="IPR002938">
    <property type="entry name" value="FAD-bd"/>
</dbReference>
<protein>
    <recommendedName>
        <fullName evidence="4">FAD-binding domain-containing protein</fullName>
    </recommendedName>
</protein>
<dbReference type="InterPro" id="IPR050641">
    <property type="entry name" value="RIFMO-like"/>
</dbReference>
<dbReference type="Proteomes" id="UP000007523">
    <property type="component" value="Chromosome"/>
</dbReference>
<evidence type="ECO:0000256" key="2">
    <source>
        <dbReference type="ARBA" id="ARBA00022630"/>
    </source>
</evidence>
<dbReference type="Pfam" id="PF01494">
    <property type="entry name" value="FAD_binding_3"/>
    <property type="match status" value="1"/>
</dbReference>
<dbReference type="Pfam" id="PF21274">
    <property type="entry name" value="Rng_hyd_C"/>
    <property type="match status" value="1"/>
</dbReference>
<evidence type="ECO:0000259" key="4">
    <source>
        <dbReference type="Pfam" id="PF01494"/>
    </source>
</evidence>
<dbReference type="InterPro" id="IPR036188">
    <property type="entry name" value="FAD/NAD-bd_sf"/>
</dbReference>
<organism evidence="5 6">
    <name type="scientific">Paenibacillus mucilaginosus 3016</name>
    <dbReference type="NCBI Taxonomy" id="1116391"/>
    <lineage>
        <taxon>Bacteria</taxon>
        <taxon>Bacillati</taxon>
        <taxon>Bacillota</taxon>
        <taxon>Bacilli</taxon>
        <taxon>Bacillales</taxon>
        <taxon>Paenibacillaceae</taxon>
        <taxon>Paenibacillus</taxon>
    </lineage>
</organism>
<name>H6NDC2_9BACL</name>
<evidence type="ECO:0000256" key="3">
    <source>
        <dbReference type="ARBA" id="ARBA00022827"/>
    </source>
</evidence>
<dbReference type="AlphaFoldDB" id="H6NDC2"/>
<dbReference type="STRING" id="1116391.PM3016_3824"/>
<dbReference type="Gene3D" id="3.50.50.60">
    <property type="entry name" value="FAD/NAD(P)-binding domain"/>
    <property type="match status" value="1"/>
</dbReference>
<proteinExistence type="predicted"/>
<evidence type="ECO:0000313" key="5">
    <source>
        <dbReference type="EMBL" id="AFC30635.1"/>
    </source>
</evidence>
<keyword evidence="6" id="KW-1185">Reference proteome</keyword>
<keyword evidence="3" id="KW-0274">FAD</keyword>
<dbReference type="GO" id="GO:0016709">
    <property type="term" value="F:oxidoreductase activity, acting on paired donors, with incorporation or reduction of molecular oxygen, NAD(P)H as one donor, and incorporation of one atom of oxygen"/>
    <property type="evidence" value="ECO:0007669"/>
    <property type="project" value="UniProtKB-ARBA"/>
</dbReference>
<dbReference type="NCBIfam" id="NF006092">
    <property type="entry name" value="PRK08244.1"/>
    <property type="match status" value="1"/>
</dbReference>
<dbReference type="SUPFAM" id="SSF51905">
    <property type="entry name" value="FAD/NAD(P)-binding domain"/>
    <property type="match status" value="1"/>
</dbReference>
<dbReference type="PANTHER" id="PTHR43004">
    <property type="entry name" value="TRK SYSTEM POTASSIUM UPTAKE PROTEIN"/>
    <property type="match status" value="1"/>
</dbReference>
<dbReference type="Gene3D" id="3.40.30.120">
    <property type="match status" value="1"/>
</dbReference>
<sequence length="498" mass="55031">MDYEVIIVGGGPVGMMLASELALANIQVCVLERLSQTTPYSRALSIHPRTLELLDLRGVKQEFLKRGTPLTTGHFAGLDTRLDFSVIDSSSNYSLFLPQSETEAILENNAVRLGAHILRNTEVLSVVQDDEGVEVTAAGTKGMVRLKAAYLVGADGAGSIVRKQTGIPFIGHDETLTAMQGDVILKHPPALPVVSRYSEEGMIMIVPLPAAMHRVVLIDPHRSHIPKSEPVTLEELRSGMLRILGDDLGAGEPSWLTRFGNATRQAQQYRERRIFLAGDAAHVHFPAGGQGMNVGIQEAFNLGWKLAADLKGWAPPWLLDSYHNERFPVNTSLLHNTQVQTLLFGTSFTSSMIQLRKMMSDMLNVPAANYQLASRIAAVDVHYDPTLPGSSHPLTGRRLAEFQLRSEQGDVISSFELFRDGSFVLLHLASDEKMNICQWPPQIKAFSYTLADRSTVDWEDVHTVLIRPDGYIAWAVSRSESDHIEKLRQGLVHWCGRS</sequence>
<dbReference type="PRINTS" id="PR00420">
    <property type="entry name" value="RNGMNOXGNASE"/>
</dbReference>
<evidence type="ECO:0000256" key="1">
    <source>
        <dbReference type="ARBA" id="ARBA00001974"/>
    </source>
</evidence>
<dbReference type="RefSeq" id="WP_014370549.1">
    <property type="nucleotide sequence ID" value="NC_016935.1"/>
</dbReference>
<keyword evidence="2" id="KW-0285">Flavoprotein</keyword>
<feature type="domain" description="FAD-binding" evidence="4">
    <location>
        <begin position="2"/>
        <end position="336"/>
    </location>
</feature>
<accession>H6NDC2</accession>
<dbReference type="GO" id="GO:0071949">
    <property type="term" value="F:FAD binding"/>
    <property type="evidence" value="ECO:0007669"/>
    <property type="project" value="InterPro"/>
</dbReference>